<dbReference type="AlphaFoldDB" id="A0A2K3KGT9"/>
<evidence type="ECO:0000313" key="4">
    <source>
        <dbReference type="Proteomes" id="UP000236291"/>
    </source>
</evidence>
<reference evidence="3 4" key="2">
    <citation type="journal article" date="2017" name="Front. Plant Sci.">
        <title>Gene Classification and Mining of Molecular Markers Useful in Red Clover (Trifolium pratense) Breeding.</title>
        <authorList>
            <person name="Istvanek J."/>
            <person name="Dluhosova J."/>
            <person name="Dluhos P."/>
            <person name="Patkova L."/>
            <person name="Nedelnik J."/>
            <person name="Repkova J."/>
        </authorList>
    </citation>
    <scope>NUCLEOTIDE SEQUENCE [LARGE SCALE GENOMIC DNA]</scope>
    <source>
        <strain evidence="4">cv. Tatra</strain>
        <tissue evidence="3">Young leaves</tissue>
    </source>
</reference>
<accession>A0A2K3KGT9</accession>
<proteinExistence type="predicted"/>
<feature type="non-terminal residue" evidence="3">
    <location>
        <position position="1"/>
    </location>
</feature>
<evidence type="ECO:0000256" key="2">
    <source>
        <dbReference type="SAM" id="SignalP"/>
    </source>
</evidence>
<comment type="caution">
    <text evidence="3">The sequence shown here is derived from an EMBL/GenBank/DDBJ whole genome shotgun (WGS) entry which is preliminary data.</text>
</comment>
<feature type="chain" id="PRO_5014413754" evidence="2">
    <location>
        <begin position="19"/>
        <end position="55"/>
    </location>
</feature>
<dbReference type="Proteomes" id="UP000236291">
    <property type="component" value="Unassembled WGS sequence"/>
</dbReference>
<feature type="signal peptide" evidence="2">
    <location>
        <begin position="1"/>
        <end position="18"/>
    </location>
</feature>
<evidence type="ECO:0000313" key="3">
    <source>
        <dbReference type="EMBL" id="PNX65488.1"/>
    </source>
</evidence>
<keyword evidence="2" id="KW-0732">Signal</keyword>
<evidence type="ECO:0000256" key="1">
    <source>
        <dbReference type="SAM" id="MobiDB-lite"/>
    </source>
</evidence>
<name>A0A2K3KGT9_TRIPR</name>
<feature type="region of interest" description="Disordered" evidence="1">
    <location>
        <begin position="35"/>
        <end position="55"/>
    </location>
</feature>
<reference evidence="3 4" key="1">
    <citation type="journal article" date="2014" name="Am. J. Bot.">
        <title>Genome assembly and annotation for red clover (Trifolium pratense; Fabaceae).</title>
        <authorList>
            <person name="Istvanek J."/>
            <person name="Jaros M."/>
            <person name="Krenek A."/>
            <person name="Repkova J."/>
        </authorList>
    </citation>
    <scope>NUCLEOTIDE SEQUENCE [LARGE SCALE GENOMIC DNA]</scope>
    <source>
        <strain evidence="4">cv. Tatra</strain>
        <tissue evidence="3">Young leaves</tissue>
    </source>
</reference>
<dbReference type="EMBL" id="ASHM01095877">
    <property type="protein sequence ID" value="PNX65488.1"/>
    <property type="molecule type" value="Genomic_DNA"/>
</dbReference>
<protein>
    <submittedName>
        <fullName evidence="3">Uncharacterized protein</fullName>
    </submittedName>
</protein>
<organism evidence="3 4">
    <name type="scientific">Trifolium pratense</name>
    <name type="common">Red clover</name>
    <dbReference type="NCBI Taxonomy" id="57577"/>
    <lineage>
        <taxon>Eukaryota</taxon>
        <taxon>Viridiplantae</taxon>
        <taxon>Streptophyta</taxon>
        <taxon>Embryophyta</taxon>
        <taxon>Tracheophyta</taxon>
        <taxon>Spermatophyta</taxon>
        <taxon>Magnoliopsida</taxon>
        <taxon>eudicotyledons</taxon>
        <taxon>Gunneridae</taxon>
        <taxon>Pentapetalae</taxon>
        <taxon>rosids</taxon>
        <taxon>fabids</taxon>
        <taxon>Fabales</taxon>
        <taxon>Fabaceae</taxon>
        <taxon>Papilionoideae</taxon>
        <taxon>50 kb inversion clade</taxon>
        <taxon>NPAAA clade</taxon>
        <taxon>Hologalegina</taxon>
        <taxon>IRL clade</taxon>
        <taxon>Trifolieae</taxon>
        <taxon>Trifolium</taxon>
    </lineage>
</organism>
<sequence>SLLIIVMLIQSLAVIEEGVEKGLIPSIAHARSTETEYCKQPNGKPHHVDTPPPPP</sequence>
<gene>
    <name evidence="3" type="ORF">L195_g054563</name>
</gene>